<name>A0A4Y7RV00_9FIRM</name>
<keyword evidence="3" id="KW-1185">Reference proteome</keyword>
<protein>
    <submittedName>
        <fullName evidence="2">Hyaluronan synthase</fullName>
        <ecNumber evidence="2">2.4.1.212</ecNumber>
    </submittedName>
</protein>
<dbReference type="PANTHER" id="PTHR43685:SF2">
    <property type="entry name" value="GLYCOSYLTRANSFERASE 2-LIKE DOMAIN-CONTAINING PROTEIN"/>
    <property type="match status" value="1"/>
</dbReference>
<evidence type="ECO:0000313" key="3">
    <source>
        <dbReference type="Proteomes" id="UP000297597"/>
    </source>
</evidence>
<dbReference type="EMBL" id="QFFZ01000006">
    <property type="protein sequence ID" value="TEB12576.1"/>
    <property type="molecule type" value="Genomic_DNA"/>
</dbReference>
<dbReference type="EC" id="2.4.1.212" evidence="2"/>
<dbReference type="OrthoDB" id="9785185at2"/>
<accession>A0A4Y7RV00</accession>
<dbReference type="InterPro" id="IPR050834">
    <property type="entry name" value="Glycosyltransf_2"/>
</dbReference>
<feature type="domain" description="Glycosyltransferase 2-like" evidence="1">
    <location>
        <begin position="7"/>
        <end position="173"/>
    </location>
</feature>
<comment type="caution">
    <text evidence="2">The sequence shown here is derived from an EMBL/GenBank/DDBJ whole genome shotgun (WGS) entry which is preliminary data.</text>
</comment>
<reference evidence="2 3" key="1">
    <citation type="journal article" date="2018" name="Environ. Microbiol.">
        <title>Novel energy conservation strategies and behaviour of Pelotomaculum schinkii driving syntrophic propionate catabolism.</title>
        <authorList>
            <person name="Hidalgo-Ahumada C.A.P."/>
            <person name="Nobu M.K."/>
            <person name="Narihiro T."/>
            <person name="Tamaki H."/>
            <person name="Liu W.T."/>
            <person name="Kamagata Y."/>
            <person name="Stams A.J.M."/>
            <person name="Imachi H."/>
            <person name="Sousa D.Z."/>
        </authorList>
    </citation>
    <scope>NUCLEOTIDE SEQUENCE [LARGE SCALE GENOMIC DNA]</scope>
    <source>
        <strain evidence="2 3">MGP</strain>
    </source>
</reference>
<dbReference type="GO" id="GO:0050501">
    <property type="term" value="F:hyaluronan synthase activity"/>
    <property type="evidence" value="ECO:0007669"/>
    <property type="project" value="UniProtKB-EC"/>
</dbReference>
<keyword evidence="2" id="KW-0328">Glycosyltransferase</keyword>
<dbReference type="SUPFAM" id="SSF53448">
    <property type="entry name" value="Nucleotide-diphospho-sugar transferases"/>
    <property type="match status" value="1"/>
</dbReference>
<dbReference type="InterPro" id="IPR001173">
    <property type="entry name" value="Glyco_trans_2-like"/>
</dbReference>
<dbReference type="InterPro" id="IPR029044">
    <property type="entry name" value="Nucleotide-diphossugar_trans"/>
</dbReference>
<dbReference type="RefSeq" id="WP_134212782.1">
    <property type="nucleotide sequence ID" value="NZ_QFFZ01000006.1"/>
</dbReference>
<dbReference type="Proteomes" id="UP000297597">
    <property type="component" value="Unassembled WGS sequence"/>
</dbReference>
<dbReference type="AlphaFoldDB" id="A0A4Y7RV00"/>
<dbReference type="Gene3D" id="3.90.550.10">
    <property type="entry name" value="Spore Coat Polysaccharide Biosynthesis Protein SpsA, Chain A"/>
    <property type="match status" value="1"/>
</dbReference>
<evidence type="ECO:0000313" key="2">
    <source>
        <dbReference type="EMBL" id="TEB12576.1"/>
    </source>
</evidence>
<organism evidence="2 3">
    <name type="scientific">Pelotomaculum propionicicum</name>
    <dbReference type="NCBI Taxonomy" id="258475"/>
    <lineage>
        <taxon>Bacteria</taxon>
        <taxon>Bacillati</taxon>
        <taxon>Bacillota</taxon>
        <taxon>Clostridia</taxon>
        <taxon>Eubacteriales</taxon>
        <taxon>Desulfotomaculaceae</taxon>
        <taxon>Pelotomaculum</taxon>
    </lineage>
</organism>
<sequence length="257" mass="29731">MIPYLVSILLPVYNQKHTLQEAVDSVLKQRYPFIELIVINDGSTDEPQEIINTYDDTRIKYYSREHKGLPRTLNYGLSIARGEYITWTSADNIMLPDMISDLLAILQIYPTYVAAFAGYYHIDANGKIIGPNLKAPFVNDPRLFIDNIMRDFLVAHHCNFGAAFLYRAQVCRRVGGFDPECEGIEDVDYSLRIASLGPVFWLPKLLYKYRLHEDSMTGREKNREISYQQGRDRFWQKVRKNDYGLKKEVVSGGYLPD</sequence>
<dbReference type="PANTHER" id="PTHR43685">
    <property type="entry name" value="GLYCOSYLTRANSFERASE"/>
    <property type="match status" value="1"/>
</dbReference>
<proteinExistence type="predicted"/>
<keyword evidence="2" id="KW-0808">Transferase</keyword>
<evidence type="ECO:0000259" key="1">
    <source>
        <dbReference type="Pfam" id="PF00535"/>
    </source>
</evidence>
<dbReference type="Pfam" id="PF00535">
    <property type="entry name" value="Glycos_transf_2"/>
    <property type="match status" value="1"/>
</dbReference>
<gene>
    <name evidence="2" type="primary">hyaD_1</name>
    <name evidence="2" type="ORF">Pmgp_00907</name>
</gene>